<dbReference type="OrthoDB" id="291497at2"/>
<reference evidence="3 4" key="1">
    <citation type="submission" date="2019-02" db="EMBL/GenBank/DDBJ databases">
        <title>Deep-cultivation of Planctomycetes and their phenomic and genomic characterization uncovers novel biology.</title>
        <authorList>
            <person name="Wiegand S."/>
            <person name="Jogler M."/>
            <person name="Boedeker C."/>
            <person name="Pinto D."/>
            <person name="Vollmers J."/>
            <person name="Rivas-Marin E."/>
            <person name="Kohn T."/>
            <person name="Peeters S.H."/>
            <person name="Heuer A."/>
            <person name="Rast P."/>
            <person name="Oberbeckmann S."/>
            <person name="Bunk B."/>
            <person name="Jeske O."/>
            <person name="Meyerdierks A."/>
            <person name="Storesund J.E."/>
            <person name="Kallscheuer N."/>
            <person name="Luecker S."/>
            <person name="Lage O.M."/>
            <person name="Pohl T."/>
            <person name="Merkel B.J."/>
            <person name="Hornburger P."/>
            <person name="Mueller R.-W."/>
            <person name="Bruemmer F."/>
            <person name="Labrenz M."/>
            <person name="Spormann A.M."/>
            <person name="Op den Camp H."/>
            <person name="Overmann J."/>
            <person name="Amann R."/>
            <person name="Jetten M.S.M."/>
            <person name="Mascher T."/>
            <person name="Medema M.H."/>
            <person name="Devos D.P."/>
            <person name="Kaster A.-K."/>
            <person name="Ovreas L."/>
            <person name="Rohde M."/>
            <person name="Galperin M.Y."/>
            <person name="Jogler C."/>
        </authorList>
    </citation>
    <scope>NUCLEOTIDE SEQUENCE [LARGE SCALE GENOMIC DNA]</scope>
    <source>
        <strain evidence="3 4">ETA_A1</strain>
    </source>
</reference>
<evidence type="ECO:0000313" key="3">
    <source>
        <dbReference type="EMBL" id="QDU22573.1"/>
    </source>
</evidence>
<proteinExistence type="predicted"/>
<dbReference type="GO" id="GO:0016787">
    <property type="term" value="F:hydrolase activity"/>
    <property type="evidence" value="ECO:0007669"/>
    <property type="project" value="InterPro"/>
</dbReference>
<dbReference type="InterPro" id="IPR010496">
    <property type="entry name" value="AL/BT2_dom"/>
</dbReference>
<keyword evidence="1" id="KW-0732">Signal</keyword>
<protein>
    <recommendedName>
        <fullName evidence="2">3-keto-alpha-glucoside-1,2-lyase/3-keto-2-hydroxy-glucal hydratase domain-containing protein</fullName>
    </recommendedName>
</protein>
<dbReference type="AlphaFoldDB" id="A0A517XYM3"/>
<feature type="signal peptide" evidence="1">
    <location>
        <begin position="1"/>
        <end position="21"/>
    </location>
</feature>
<name>A0A517XYM3_9BACT</name>
<sequence precursor="true">MRLAACCLVAAVLGWTPGADAPGSDAPAPAGWIDLMKPEAWKKVDPGWIVTDRVSLDPEKATKLKAEKAAGGTIWVNGDKGRIADLYTRASFGDCDVHVEFMVAKNSNSGVKLQGVYEIQFIDRTPPKEPTGDSMGGIYPRADTTPNYHHIDKGIAPKANAGRPAGEWNTLDLTWRAPRFGADGKKSANAAVVRAVLNGQVIHENQELRTPTGNNYPKAETPTGPLMLQADHGPVAFRAVRIRPTK</sequence>
<accession>A0A517XYM3</accession>
<feature type="domain" description="3-keto-alpha-glucoside-1,2-lyase/3-keto-2-hydroxy-glucal hydratase" evidence="2">
    <location>
        <begin position="39"/>
        <end position="243"/>
    </location>
</feature>
<dbReference type="EMBL" id="CP036273">
    <property type="protein sequence ID" value="QDU22573.1"/>
    <property type="molecule type" value="Genomic_DNA"/>
</dbReference>
<organism evidence="3 4">
    <name type="scientific">Urbifossiella limnaea</name>
    <dbReference type="NCBI Taxonomy" id="2528023"/>
    <lineage>
        <taxon>Bacteria</taxon>
        <taxon>Pseudomonadati</taxon>
        <taxon>Planctomycetota</taxon>
        <taxon>Planctomycetia</taxon>
        <taxon>Gemmatales</taxon>
        <taxon>Gemmataceae</taxon>
        <taxon>Urbifossiella</taxon>
    </lineage>
</organism>
<gene>
    <name evidence="3" type="ORF">ETAA1_45560</name>
</gene>
<keyword evidence="4" id="KW-1185">Reference proteome</keyword>
<evidence type="ECO:0000259" key="2">
    <source>
        <dbReference type="Pfam" id="PF06439"/>
    </source>
</evidence>
<dbReference type="KEGG" id="uli:ETAA1_45560"/>
<evidence type="ECO:0000256" key="1">
    <source>
        <dbReference type="SAM" id="SignalP"/>
    </source>
</evidence>
<dbReference type="RefSeq" id="WP_145242421.1">
    <property type="nucleotide sequence ID" value="NZ_CP036273.1"/>
</dbReference>
<dbReference type="Proteomes" id="UP000319576">
    <property type="component" value="Chromosome"/>
</dbReference>
<dbReference type="Gene3D" id="2.60.120.560">
    <property type="entry name" value="Exo-inulinase, domain 1"/>
    <property type="match status" value="1"/>
</dbReference>
<dbReference type="Pfam" id="PF06439">
    <property type="entry name" value="3keto-disac_hyd"/>
    <property type="match status" value="1"/>
</dbReference>
<feature type="chain" id="PRO_5022165917" description="3-keto-alpha-glucoside-1,2-lyase/3-keto-2-hydroxy-glucal hydratase domain-containing protein" evidence="1">
    <location>
        <begin position="22"/>
        <end position="246"/>
    </location>
</feature>
<evidence type="ECO:0000313" key="4">
    <source>
        <dbReference type="Proteomes" id="UP000319576"/>
    </source>
</evidence>